<accession>A0A1W6ZJC6</accession>
<dbReference type="AlphaFoldDB" id="A0A1W6ZJC6"/>
<gene>
    <name evidence="5" type="ORF">CAL15_17815</name>
</gene>
<proteinExistence type="predicted"/>
<dbReference type="InterPro" id="IPR050251">
    <property type="entry name" value="HpcH-HpaI_aldolase"/>
</dbReference>
<name>A0A1W6ZJC6_9BORD</name>
<reference evidence="5 6" key="1">
    <citation type="submission" date="2017-05" db="EMBL/GenBank/DDBJ databases">
        <title>Complete and WGS of Bordetella genogroups.</title>
        <authorList>
            <person name="Spilker T."/>
            <person name="LiPuma J."/>
        </authorList>
    </citation>
    <scope>NUCLEOTIDE SEQUENCE [LARGE SCALE GENOMIC DNA]</scope>
    <source>
        <strain evidence="5 6">AU7206</strain>
    </source>
</reference>
<comment type="catalytic activity">
    <reaction evidence="3">
        <text>D-glyceraldehyde + pyruvate = 2-dehydro-3-deoxy-L-galactonate</text>
        <dbReference type="Rhea" id="RHEA:80055"/>
        <dbReference type="ChEBI" id="CHEBI:15361"/>
        <dbReference type="ChEBI" id="CHEBI:17378"/>
        <dbReference type="ChEBI" id="CHEBI:75545"/>
    </reaction>
</comment>
<dbReference type="InterPro" id="IPR005000">
    <property type="entry name" value="Aldolase/citrate-lyase_domain"/>
</dbReference>
<dbReference type="EMBL" id="CP021111">
    <property type="protein sequence ID" value="ARP97523.1"/>
    <property type="molecule type" value="Genomic_DNA"/>
</dbReference>
<feature type="domain" description="HpcH/HpaI aldolase/citrate lyase" evidence="4">
    <location>
        <begin position="5"/>
        <end position="219"/>
    </location>
</feature>
<dbReference type="Pfam" id="PF03328">
    <property type="entry name" value="HpcH_HpaI"/>
    <property type="match status" value="1"/>
</dbReference>
<dbReference type="GO" id="GO:0005737">
    <property type="term" value="C:cytoplasm"/>
    <property type="evidence" value="ECO:0007669"/>
    <property type="project" value="TreeGrafter"/>
</dbReference>
<dbReference type="Gene3D" id="3.20.20.60">
    <property type="entry name" value="Phosphoenolpyruvate-binding domains"/>
    <property type="match status" value="1"/>
</dbReference>
<dbReference type="PANTHER" id="PTHR30502:SF4">
    <property type="entry name" value="5-KETO-4-DEOXY-D-GLUCARATE ALDOLASE"/>
    <property type="match status" value="1"/>
</dbReference>
<evidence type="ECO:0000256" key="2">
    <source>
        <dbReference type="ARBA" id="ARBA00023239"/>
    </source>
</evidence>
<dbReference type="SUPFAM" id="SSF51621">
    <property type="entry name" value="Phosphoenolpyruvate/pyruvate domain"/>
    <property type="match status" value="1"/>
</dbReference>
<sequence length="240" mass="25293">MSLTAQTADALAASGFDFLMFDAEHTPTSLPTLYTQALALASSRTHCLVRMPGLDPVWFKPVLDMGIDTVMVPNIKTADEARQAVAAVRYPPHGIRGVGGSVRATNYGRDTDYYARAADEVCLLLQIESGQGLDNIEEIAAVDGVEGLFIGPVDLSTDLGYLAQPTHPAVLEACLDGVRRIRATGKAAGILAGEPQAAAYLDAGATMVCLGSDLGLLTRAADALAARWKERSNATQEDAC</sequence>
<keyword evidence="6" id="KW-1185">Reference proteome</keyword>
<evidence type="ECO:0000256" key="1">
    <source>
        <dbReference type="ARBA" id="ARBA00022723"/>
    </source>
</evidence>
<organism evidence="5 6">
    <name type="scientific">Bordetella genomosp. 13</name>
    <dbReference type="NCBI Taxonomy" id="463040"/>
    <lineage>
        <taxon>Bacteria</taxon>
        <taxon>Pseudomonadati</taxon>
        <taxon>Pseudomonadota</taxon>
        <taxon>Betaproteobacteria</taxon>
        <taxon>Burkholderiales</taxon>
        <taxon>Alcaligenaceae</taxon>
        <taxon>Bordetella</taxon>
    </lineage>
</organism>
<dbReference type="GO" id="GO:0046872">
    <property type="term" value="F:metal ion binding"/>
    <property type="evidence" value="ECO:0007669"/>
    <property type="project" value="UniProtKB-KW"/>
</dbReference>
<evidence type="ECO:0000313" key="5">
    <source>
        <dbReference type="EMBL" id="ARP97523.1"/>
    </source>
</evidence>
<evidence type="ECO:0000259" key="4">
    <source>
        <dbReference type="Pfam" id="PF03328"/>
    </source>
</evidence>
<dbReference type="InterPro" id="IPR040442">
    <property type="entry name" value="Pyrv_kinase-like_dom_sf"/>
</dbReference>
<dbReference type="Proteomes" id="UP000194161">
    <property type="component" value="Chromosome"/>
</dbReference>
<evidence type="ECO:0000256" key="3">
    <source>
        <dbReference type="ARBA" id="ARBA00045074"/>
    </source>
</evidence>
<dbReference type="GO" id="GO:0016832">
    <property type="term" value="F:aldehyde-lyase activity"/>
    <property type="evidence" value="ECO:0007669"/>
    <property type="project" value="TreeGrafter"/>
</dbReference>
<dbReference type="PANTHER" id="PTHR30502">
    <property type="entry name" value="2-KETO-3-DEOXY-L-RHAMNONATE ALDOLASE"/>
    <property type="match status" value="1"/>
</dbReference>
<dbReference type="STRING" id="463040.CAL15_17815"/>
<dbReference type="OrthoDB" id="86160at2"/>
<keyword evidence="2" id="KW-0456">Lyase</keyword>
<dbReference type="KEGG" id="bgm:CAL15_17815"/>
<protein>
    <recommendedName>
        <fullName evidence="4">HpcH/HpaI aldolase/citrate lyase domain-containing protein</fullName>
    </recommendedName>
</protein>
<keyword evidence="1" id="KW-0479">Metal-binding</keyword>
<evidence type="ECO:0000313" key="6">
    <source>
        <dbReference type="Proteomes" id="UP000194161"/>
    </source>
</evidence>
<dbReference type="InterPro" id="IPR015813">
    <property type="entry name" value="Pyrv/PenolPyrv_kinase-like_dom"/>
</dbReference>